<dbReference type="Gramene" id="Solyc11g044490.1.1">
    <property type="protein sequence ID" value="Solyc11g044490.1.1"/>
    <property type="gene ID" value="Solyc11g044490.1"/>
</dbReference>
<evidence type="ECO:0000313" key="2">
    <source>
        <dbReference type="EnsemblPlants" id="Solyc11g044490.1.1"/>
    </source>
</evidence>
<keyword evidence="3" id="KW-1185">Reference proteome</keyword>
<dbReference type="AlphaFoldDB" id="K4D8B7"/>
<name>K4D8B7_SOLLC</name>
<dbReference type="InterPro" id="IPR046960">
    <property type="entry name" value="PPR_At4g14850-like_plant"/>
</dbReference>
<organism evidence="2">
    <name type="scientific">Solanum lycopersicum</name>
    <name type="common">Tomato</name>
    <name type="synonym">Lycopersicon esculentum</name>
    <dbReference type="NCBI Taxonomy" id="4081"/>
    <lineage>
        <taxon>Eukaryota</taxon>
        <taxon>Viridiplantae</taxon>
        <taxon>Streptophyta</taxon>
        <taxon>Embryophyta</taxon>
        <taxon>Tracheophyta</taxon>
        <taxon>Spermatophyta</taxon>
        <taxon>Magnoliopsida</taxon>
        <taxon>eudicotyledons</taxon>
        <taxon>Gunneridae</taxon>
        <taxon>Pentapetalae</taxon>
        <taxon>asterids</taxon>
        <taxon>lamiids</taxon>
        <taxon>Solanales</taxon>
        <taxon>Solanaceae</taxon>
        <taxon>Solanoideae</taxon>
        <taxon>Solaneae</taxon>
        <taxon>Solanum</taxon>
        <taxon>Solanum subgen. Lycopersicon</taxon>
    </lineage>
</organism>
<dbReference type="OMA" id="RISWIAM"/>
<dbReference type="eggNOG" id="KOG4197">
    <property type="taxonomic scope" value="Eukaryota"/>
</dbReference>
<evidence type="ECO:0000313" key="3">
    <source>
        <dbReference type="Proteomes" id="UP000004994"/>
    </source>
</evidence>
<dbReference type="HOGENOM" id="CLU_123070_0_0_1"/>
<dbReference type="InterPro" id="IPR011990">
    <property type="entry name" value="TPR-like_helical_dom_sf"/>
</dbReference>
<reference evidence="2" key="2">
    <citation type="submission" date="2015-06" db="UniProtKB">
        <authorList>
            <consortium name="EnsemblPlants"/>
        </authorList>
    </citation>
    <scope>IDENTIFICATION</scope>
    <source>
        <strain evidence="2">cv. Heinz 1706</strain>
    </source>
</reference>
<dbReference type="Gene3D" id="1.25.40.10">
    <property type="entry name" value="Tetratricopeptide repeat domain"/>
    <property type="match status" value="2"/>
</dbReference>
<dbReference type="PaxDb" id="4081-Solyc11g044490.1.1"/>
<dbReference type="PANTHER" id="PTHR47926">
    <property type="entry name" value="PENTATRICOPEPTIDE REPEAT-CONTAINING PROTEIN"/>
    <property type="match status" value="1"/>
</dbReference>
<dbReference type="EnsemblPlants" id="Solyc11g044490.1.1">
    <property type="protein sequence ID" value="Solyc11g044490.1.1"/>
    <property type="gene ID" value="Solyc11g044490.1"/>
</dbReference>
<dbReference type="Pfam" id="PF01535">
    <property type="entry name" value="PPR"/>
    <property type="match status" value="2"/>
</dbReference>
<dbReference type="GO" id="GO:0003723">
    <property type="term" value="F:RNA binding"/>
    <property type="evidence" value="ECO:0007669"/>
    <property type="project" value="InterPro"/>
</dbReference>
<protein>
    <recommendedName>
        <fullName evidence="4">Pentatricopeptide repeat-containing protein</fullName>
    </recommendedName>
</protein>
<dbReference type="Proteomes" id="UP000004994">
    <property type="component" value="Chromosome 11"/>
</dbReference>
<keyword evidence="1" id="KW-0677">Repeat</keyword>
<dbReference type="NCBIfam" id="TIGR00756">
    <property type="entry name" value="PPR"/>
    <property type="match status" value="1"/>
</dbReference>
<accession>K4D8B7</accession>
<dbReference type="InParanoid" id="K4D8B7"/>
<reference evidence="2" key="1">
    <citation type="journal article" date="2012" name="Nature">
        <title>The tomato genome sequence provides insights into fleshy fruit evolution.</title>
        <authorList>
            <consortium name="Tomato Genome Consortium"/>
        </authorList>
    </citation>
    <scope>NUCLEOTIDE SEQUENCE [LARGE SCALE GENOMIC DNA]</scope>
    <source>
        <strain evidence="2">cv. Heinz 1706</strain>
    </source>
</reference>
<dbReference type="PhylomeDB" id="K4D8B7"/>
<proteinExistence type="predicted"/>
<dbReference type="GO" id="GO:0009451">
    <property type="term" value="P:RNA modification"/>
    <property type="evidence" value="ECO:0007669"/>
    <property type="project" value="InterPro"/>
</dbReference>
<dbReference type="InterPro" id="IPR002885">
    <property type="entry name" value="PPR_rpt"/>
</dbReference>
<evidence type="ECO:0000256" key="1">
    <source>
        <dbReference type="ARBA" id="ARBA00022737"/>
    </source>
</evidence>
<evidence type="ECO:0008006" key="4">
    <source>
        <dbReference type="Google" id="ProtNLM"/>
    </source>
</evidence>
<sequence length="190" mass="21939">MTQLSLRPENPLLSMFIGLGNLGDASYVFDKTEKRNVFLVCFWEMEEKDVFLVFFFCENGHFDEALDLYQRMLWIGIRPDVYIFPCVSRTCGGMPDWRIGRKIHAYAIRFSHDSEIDIVNALIIMYVKCGDVCSARVLFDGMSKRDRISWIAMISGYFENACEALGNERLGRALHGYVSRMNFNSSLIQI</sequence>